<sequence length="583" mass="63439">MIDMTEPGRDPIGSSREVRLRRIALIGVPILLTLAVAAQTSLSRRSSSITYDETFYIGVGVKTLHGGGLDADLTKFGVAPLPLALNMVPGVWLAGASPHQDVWAPRPDNRRLIDVPRMLTTLTTLVPLILLAFGWLHHRRGLLAATLGAGMLATSPSLLAHASLATTDAAFAFLATLAALAIGLYLRAPSPLRLALAAAAIGMAFAAKYTGVLLIPCFVLARSFDFVRAWWTGSGGRTRLAARYAVDVAGCLAIAVLTAWACHGFQLDPERTWRGLHLPAFMRSFEYQLNHNKGGHPTFYAGVRALKGWWSYYPFTMLAKSTLPELALAMGGFWAALRGLRSPTRGGLRIDRERAILIWFVMLLAVALMRSPLCLGHRYTLALYPAIILLAVDATAQAIRAGRMRKLWGAVLIGGQLATSLLAAPGYLSYFNPLFGGPDAAWQYLADSNIDWGQDLPALKELVDRKQIKTLAVDYFGTASLADYGIEADPITALHRPLYEYDALAVSVTQLNSVYPRPDGPLDPHVDLYKLLRRIPPQDRAGSSIFVYNLRRPGARQAFFASMEAAWPAAVQAAARDSRSTTR</sequence>
<dbReference type="InterPro" id="IPR050297">
    <property type="entry name" value="LipidA_mod_glycosyltrf_83"/>
</dbReference>
<evidence type="ECO:0000256" key="1">
    <source>
        <dbReference type="ARBA" id="ARBA00004651"/>
    </source>
</evidence>
<dbReference type="PANTHER" id="PTHR33908">
    <property type="entry name" value="MANNOSYLTRANSFERASE YKCB-RELATED"/>
    <property type="match status" value="1"/>
</dbReference>
<keyword evidence="6 8" id="KW-1133">Transmembrane helix</keyword>
<name>A0ABT6F9E3_9BACT</name>
<feature type="transmembrane region" description="Helical" evidence="8">
    <location>
        <begin position="169"/>
        <end position="188"/>
    </location>
</feature>
<feature type="transmembrane region" description="Helical" evidence="8">
    <location>
        <begin position="241"/>
        <end position="261"/>
    </location>
</feature>
<evidence type="ECO:0000256" key="8">
    <source>
        <dbReference type="SAM" id="Phobius"/>
    </source>
</evidence>
<feature type="transmembrane region" description="Helical" evidence="8">
    <location>
        <begin position="118"/>
        <end position="136"/>
    </location>
</feature>
<feature type="transmembrane region" description="Helical" evidence="8">
    <location>
        <begin position="312"/>
        <end position="335"/>
    </location>
</feature>
<keyword evidence="4" id="KW-0808">Transferase</keyword>
<feature type="transmembrane region" description="Helical" evidence="8">
    <location>
        <begin position="356"/>
        <end position="373"/>
    </location>
</feature>
<keyword evidence="10" id="KW-1185">Reference proteome</keyword>
<keyword evidence="2" id="KW-1003">Cell membrane</keyword>
<feature type="transmembrane region" description="Helical" evidence="8">
    <location>
        <begin position="20"/>
        <end position="38"/>
    </location>
</feature>
<evidence type="ECO:0000256" key="2">
    <source>
        <dbReference type="ARBA" id="ARBA00022475"/>
    </source>
</evidence>
<protein>
    <recommendedName>
        <fullName evidence="11">Glycosyltransferase RgtA/B/C/D-like domain-containing protein</fullName>
    </recommendedName>
</protein>
<keyword evidence="5 8" id="KW-0812">Transmembrane</keyword>
<accession>A0ABT6F9E3</accession>
<keyword evidence="3" id="KW-0328">Glycosyltransferase</keyword>
<feature type="transmembrane region" description="Helical" evidence="8">
    <location>
        <begin position="379"/>
        <end position="396"/>
    </location>
</feature>
<comment type="caution">
    <text evidence="9">The sequence shown here is derived from an EMBL/GenBank/DDBJ whole genome shotgun (WGS) entry which is preliminary data.</text>
</comment>
<keyword evidence="7 8" id="KW-0472">Membrane</keyword>
<dbReference type="Proteomes" id="UP001216907">
    <property type="component" value="Unassembled WGS sequence"/>
</dbReference>
<feature type="transmembrane region" description="Helical" evidence="8">
    <location>
        <begin position="408"/>
        <end position="428"/>
    </location>
</feature>
<proteinExistence type="predicted"/>
<evidence type="ECO:0000256" key="4">
    <source>
        <dbReference type="ARBA" id="ARBA00022679"/>
    </source>
</evidence>
<comment type="subcellular location">
    <subcellularLocation>
        <location evidence="1">Cell membrane</location>
        <topology evidence="1">Multi-pass membrane protein</topology>
    </subcellularLocation>
</comment>
<evidence type="ECO:0000313" key="9">
    <source>
        <dbReference type="EMBL" id="MDG3004208.1"/>
    </source>
</evidence>
<evidence type="ECO:0000256" key="3">
    <source>
        <dbReference type="ARBA" id="ARBA00022676"/>
    </source>
</evidence>
<evidence type="ECO:0000256" key="7">
    <source>
        <dbReference type="ARBA" id="ARBA00023136"/>
    </source>
</evidence>
<gene>
    <name evidence="9" type="ORF">PZE19_10510</name>
</gene>
<dbReference type="EMBL" id="JARRAG010000002">
    <property type="protein sequence ID" value="MDG3004208.1"/>
    <property type="molecule type" value="Genomic_DNA"/>
</dbReference>
<feature type="transmembrane region" description="Helical" evidence="8">
    <location>
        <begin position="142"/>
        <end position="162"/>
    </location>
</feature>
<feature type="transmembrane region" description="Helical" evidence="8">
    <location>
        <begin position="194"/>
        <end position="221"/>
    </location>
</feature>
<evidence type="ECO:0008006" key="11">
    <source>
        <dbReference type="Google" id="ProtNLM"/>
    </source>
</evidence>
<dbReference type="RefSeq" id="WP_277860569.1">
    <property type="nucleotide sequence ID" value="NZ_JARRAG010000002.1"/>
</dbReference>
<organism evidence="9 10">
    <name type="scientific">Paludisphaera mucosa</name>
    <dbReference type="NCBI Taxonomy" id="3030827"/>
    <lineage>
        <taxon>Bacteria</taxon>
        <taxon>Pseudomonadati</taxon>
        <taxon>Planctomycetota</taxon>
        <taxon>Planctomycetia</taxon>
        <taxon>Isosphaerales</taxon>
        <taxon>Isosphaeraceae</taxon>
        <taxon>Paludisphaera</taxon>
    </lineage>
</organism>
<dbReference type="PANTHER" id="PTHR33908:SF11">
    <property type="entry name" value="MEMBRANE PROTEIN"/>
    <property type="match status" value="1"/>
</dbReference>
<evidence type="ECO:0000313" key="10">
    <source>
        <dbReference type="Proteomes" id="UP001216907"/>
    </source>
</evidence>
<reference evidence="9 10" key="1">
    <citation type="submission" date="2023-03" db="EMBL/GenBank/DDBJ databases">
        <title>Paludisphaera mucosa sp. nov. a novel planctomycete from northern fen.</title>
        <authorList>
            <person name="Ivanova A."/>
        </authorList>
    </citation>
    <scope>NUCLEOTIDE SEQUENCE [LARGE SCALE GENOMIC DNA]</scope>
    <source>
        <strain evidence="9 10">Pla2</strain>
    </source>
</reference>
<evidence type="ECO:0000256" key="6">
    <source>
        <dbReference type="ARBA" id="ARBA00022989"/>
    </source>
</evidence>
<evidence type="ECO:0000256" key="5">
    <source>
        <dbReference type="ARBA" id="ARBA00022692"/>
    </source>
</evidence>